<dbReference type="Proteomes" id="UP001280581">
    <property type="component" value="Unassembled WGS sequence"/>
</dbReference>
<evidence type="ECO:0000256" key="1">
    <source>
        <dbReference type="SAM" id="MobiDB-lite"/>
    </source>
</evidence>
<accession>A0AAN6RFF8</accession>
<dbReference type="EMBL" id="WVTA01000010">
    <property type="protein sequence ID" value="KAK3203661.1"/>
    <property type="molecule type" value="Genomic_DNA"/>
</dbReference>
<feature type="region of interest" description="Disordered" evidence="1">
    <location>
        <begin position="183"/>
        <end position="235"/>
    </location>
</feature>
<name>A0AAN6RFF8_9PLEO</name>
<comment type="caution">
    <text evidence="2">The sequence shown here is derived from an EMBL/GenBank/DDBJ whole genome shotgun (WGS) entry which is preliminary data.</text>
</comment>
<proteinExistence type="predicted"/>
<dbReference type="AlphaFoldDB" id="A0AAN6RFF8"/>
<evidence type="ECO:0000313" key="2">
    <source>
        <dbReference type="EMBL" id="KAK3203661.1"/>
    </source>
</evidence>
<sequence length="235" mass="27059">MPKSDQVAGWKYKGEESQYIERLNPTHDIGLKRLRERRAEAKREAAPNRLQNELTTMNPRPYFFQPIRPIHNQVLPDFSEAIAGDPEYDYWVRSSIASKAKTLYEFQIYCGPRFCGQIGMPEIGHCGHGMLVWGDRPPPDWIMGIGWENDKNPFFLLTPDEDERMWFLYDEERKVMVQNPKLDQYPDGNGPVGRYPVQTKPTPTGVELYPELPRTMESTTDTSNSGTNTDIAMAD</sequence>
<gene>
    <name evidence="2" type="ORF">GRF29_106g232333</name>
</gene>
<keyword evidence="3" id="KW-1185">Reference proteome</keyword>
<organism evidence="2 3">
    <name type="scientific">Pseudopithomyces chartarum</name>
    <dbReference type="NCBI Taxonomy" id="1892770"/>
    <lineage>
        <taxon>Eukaryota</taxon>
        <taxon>Fungi</taxon>
        <taxon>Dikarya</taxon>
        <taxon>Ascomycota</taxon>
        <taxon>Pezizomycotina</taxon>
        <taxon>Dothideomycetes</taxon>
        <taxon>Pleosporomycetidae</taxon>
        <taxon>Pleosporales</taxon>
        <taxon>Massarineae</taxon>
        <taxon>Didymosphaeriaceae</taxon>
        <taxon>Pseudopithomyces</taxon>
    </lineage>
</organism>
<protein>
    <submittedName>
        <fullName evidence="2">Uncharacterized protein</fullName>
    </submittedName>
</protein>
<evidence type="ECO:0000313" key="3">
    <source>
        <dbReference type="Proteomes" id="UP001280581"/>
    </source>
</evidence>
<feature type="compositionally biased region" description="Low complexity" evidence="1">
    <location>
        <begin position="218"/>
        <end position="235"/>
    </location>
</feature>
<reference evidence="2 3" key="1">
    <citation type="submission" date="2021-02" db="EMBL/GenBank/DDBJ databases">
        <title>Genome assembly of Pseudopithomyces chartarum.</title>
        <authorList>
            <person name="Jauregui R."/>
            <person name="Singh J."/>
            <person name="Voisey C."/>
        </authorList>
    </citation>
    <scope>NUCLEOTIDE SEQUENCE [LARGE SCALE GENOMIC DNA]</scope>
    <source>
        <strain evidence="2 3">AGR01</strain>
    </source>
</reference>